<dbReference type="PROSITE" id="PS51063">
    <property type="entry name" value="HTH_CRP_2"/>
    <property type="match status" value="1"/>
</dbReference>
<sequence>MEGKADLDILAGTEIFRSLPREALEDIWAGGFRKQLPKGSTLFFQDDAVSALYVVVVGRLRVSQSTAEGAQVILRYLGPGELAGYAVLSGGESYPGTVSAVEDSYLLGWSSDSIHALMGRYPQIALNSVSVLGRRYQETQLRLRQLSTEKVERRIAHTLLRLVEQAGRRTPAGIEIAFPLSRQDLAEMAGTTLHTVSRTLSTWEKLGVVVSGRRRIMVCQPEELAEIAESD</sequence>
<feature type="domain" description="HTH crp-type" evidence="5">
    <location>
        <begin position="149"/>
        <end position="222"/>
    </location>
</feature>
<evidence type="ECO:0000259" key="4">
    <source>
        <dbReference type="PROSITE" id="PS50042"/>
    </source>
</evidence>
<gene>
    <name evidence="6" type="ORF">ACFOW6_17250</name>
</gene>
<dbReference type="SUPFAM" id="SSF51206">
    <property type="entry name" value="cAMP-binding domain-like"/>
    <property type="match status" value="1"/>
</dbReference>
<evidence type="ECO:0000256" key="2">
    <source>
        <dbReference type="ARBA" id="ARBA00023125"/>
    </source>
</evidence>
<dbReference type="Pfam" id="PF00027">
    <property type="entry name" value="cNMP_binding"/>
    <property type="match status" value="1"/>
</dbReference>
<name>A0ABV8UR51_9PROT</name>
<dbReference type="RefSeq" id="WP_382423673.1">
    <property type="nucleotide sequence ID" value="NZ_JBHSCW010000011.1"/>
</dbReference>
<comment type="caution">
    <text evidence="6">The sequence shown here is derived from an EMBL/GenBank/DDBJ whole genome shotgun (WGS) entry which is preliminary data.</text>
</comment>
<reference evidence="7" key="1">
    <citation type="journal article" date="2019" name="Int. J. Syst. Evol. Microbiol.">
        <title>The Global Catalogue of Microorganisms (GCM) 10K type strain sequencing project: providing services to taxonomists for standard genome sequencing and annotation.</title>
        <authorList>
            <consortium name="The Broad Institute Genomics Platform"/>
            <consortium name="The Broad Institute Genome Sequencing Center for Infectious Disease"/>
            <person name="Wu L."/>
            <person name="Ma J."/>
        </authorList>
    </citation>
    <scope>NUCLEOTIDE SEQUENCE [LARGE SCALE GENOMIC DNA]</scope>
    <source>
        <strain evidence="7">CECT 8472</strain>
    </source>
</reference>
<feature type="domain" description="Cyclic nucleotide-binding" evidence="4">
    <location>
        <begin position="15"/>
        <end position="135"/>
    </location>
</feature>
<dbReference type="InterPro" id="IPR036390">
    <property type="entry name" value="WH_DNA-bd_sf"/>
</dbReference>
<dbReference type="Gene3D" id="2.60.120.10">
    <property type="entry name" value="Jelly Rolls"/>
    <property type="match status" value="1"/>
</dbReference>
<dbReference type="InterPro" id="IPR012318">
    <property type="entry name" value="HTH_CRP"/>
</dbReference>
<dbReference type="SMART" id="SM00100">
    <property type="entry name" value="cNMP"/>
    <property type="match status" value="1"/>
</dbReference>
<dbReference type="SMART" id="SM00419">
    <property type="entry name" value="HTH_CRP"/>
    <property type="match status" value="1"/>
</dbReference>
<dbReference type="Gene3D" id="1.10.10.10">
    <property type="entry name" value="Winged helix-like DNA-binding domain superfamily/Winged helix DNA-binding domain"/>
    <property type="match status" value="1"/>
</dbReference>
<keyword evidence="1" id="KW-0805">Transcription regulation</keyword>
<keyword evidence="7" id="KW-1185">Reference proteome</keyword>
<dbReference type="InterPro" id="IPR036388">
    <property type="entry name" value="WH-like_DNA-bd_sf"/>
</dbReference>
<evidence type="ECO:0000259" key="5">
    <source>
        <dbReference type="PROSITE" id="PS51063"/>
    </source>
</evidence>
<dbReference type="CDD" id="cd00092">
    <property type="entry name" value="HTH_CRP"/>
    <property type="match status" value="1"/>
</dbReference>
<evidence type="ECO:0000256" key="3">
    <source>
        <dbReference type="ARBA" id="ARBA00023163"/>
    </source>
</evidence>
<dbReference type="PRINTS" id="PR00034">
    <property type="entry name" value="HTHCRP"/>
</dbReference>
<evidence type="ECO:0000313" key="6">
    <source>
        <dbReference type="EMBL" id="MFC4353298.1"/>
    </source>
</evidence>
<dbReference type="SUPFAM" id="SSF46785">
    <property type="entry name" value="Winged helix' DNA-binding domain"/>
    <property type="match status" value="1"/>
</dbReference>
<organism evidence="6 7">
    <name type="scientific">Fodinicurvata halophila</name>
    <dbReference type="NCBI Taxonomy" id="1419723"/>
    <lineage>
        <taxon>Bacteria</taxon>
        <taxon>Pseudomonadati</taxon>
        <taxon>Pseudomonadota</taxon>
        <taxon>Alphaproteobacteria</taxon>
        <taxon>Rhodospirillales</taxon>
        <taxon>Rhodovibrionaceae</taxon>
        <taxon>Fodinicurvata</taxon>
    </lineage>
</organism>
<dbReference type="CDD" id="cd00038">
    <property type="entry name" value="CAP_ED"/>
    <property type="match status" value="1"/>
</dbReference>
<dbReference type="InterPro" id="IPR014710">
    <property type="entry name" value="RmlC-like_jellyroll"/>
</dbReference>
<dbReference type="InterPro" id="IPR050397">
    <property type="entry name" value="Env_Response_Regulators"/>
</dbReference>
<protein>
    <submittedName>
        <fullName evidence="6">Crp/Fnr family transcriptional regulator</fullName>
    </submittedName>
</protein>
<evidence type="ECO:0000313" key="7">
    <source>
        <dbReference type="Proteomes" id="UP001595799"/>
    </source>
</evidence>
<dbReference type="InterPro" id="IPR000595">
    <property type="entry name" value="cNMP-bd_dom"/>
</dbReference>
<dbReference type="PANTHER" id="PTHR24567">
    <property type="entry name" value="CRP FAMILY TRANSCRIPTIONAL REGULATORY PROTEIN"/>
    <property type="match status" value="1"/>
</dbReference>
<dbReference type="PROSITE" id="PS50042">
    <property type="entry name" value="CNMP_BINDING_3"/>
    <property type="match status" value="1"/>
</dbReference>
<dbReference type="InterPro" id="IPR018490">
    <property type="entry name" value="cNMP-bd_dom_sf"/>
</dbReference>
<dbReference type="Pfam" id="PF13545">
    <property type="entry name" value="HTH_Crp_2"/>
    <property type="match status" value="1"/>
</dbReference>
<evidence type="ECO:0000256" key="1">
    <source>
        <dbReference type="ARBA" id="ARBA00023015"/>
    </source>
</evidence>
<dbReference type="PANTHER" id="PTHR24567:SF28">
    <property type="entry name" value="LISTERIOLYSIN REGULATORY PROTEIN"/>
    <property type="match status" value="1"/>
</dbReference>
<accession>A0ABV8UR51</accession>
<dbReference type="EMBL" id="JBHSCW010000011">
    <property type="protein sequence ID" value="MFC4353298.1"/>
    <property type="molecule type" value="Genomic_DNA"/>
</dbReference>
<dbReference type="Proteomes" id="UP001595799">
    <property type="component" value="Unassembled WGS sequence"/>
</dbReference>
<proteinExistence type="predicted"/>
<keyword evidence="2" id="KW-0238">DNA-binding</keyword>
<keyword evidence="3" id="KW-0804">Transcription</keyword>